<keyword evidence="2" id="KW-0732">Signal</keyword>
<dbReference type="GO" id="GO:0005576">
    <property type="term" value="C:extracellular region"/>
    <property type="evidence" value="ECO:0007669"/>
    <property type="project" value="UniProtKB-SubCell"/>
</dbReference>
<dbReference type="CDD" id="cd10918">
    <property type="entry name" value="CE4_NodB_like_5s_6s"/>
    <property type="match status" value="1"/>
</dbReference>
<keyword evidence="5" id="KW-1185">Reference proteome</keyword>
<dbReference type="OrthoDB" id="9814639at2"/>
<dbReference type="Pfam" id="PF01522">
    <property type="entry name" value="Polysacc_deac_1"/>
    <property type="match status" value="1"/>
</dbReference>
<sequence>MVIEMNQRGAPGIRGRLGELCYSSGLLHSLQRVRSWWQRDLRILAYHRVMPIPDPATYEFDMELISTPPEEFREQMRRLKKYFRPMRLTDIVAALDAGEALPPDTVAVTFDDGYDDNYRIAAPILDEVGVPATFFVSTGHIDSGEPYSYDWLVHMILLTKAPRLVLPELGIDVPLPDDRLLRRRIAGNVLLRMKWLDAHGQSSMTERLEQEWNMPSASARPVDCRPMTWDQAREMEAAGLEFGSHGVHHRMLARLPVEEMEAEILASKRTLDRELRNPAVLMSYPVGGDRAWNEAVIDATRKAGFQLACSYICGTNPEPSENRYSLYRLPVEANMGPGWFAAMLALPQLMSYPTAAHEAHGPQEQACSP</sequence>
<dbReference type="Gene3D" id="3.20.20.370">
    <property type="entry name" value="Glycoside hydrolase/deacetylase"/>
    <property type="match status" value="1"/>
</dbReference>
<comment type="subcellular location">
    <subcellularLocation>
        <location evidence="1">Secreted</location>
    </subcellularLocation>
</comment>
<dbReference type="GO" id="GO:0005975">
    <property type="term" value="P:carbohydrate metabolic process"/>
    <property type="evidence" value="ECO:0007669"/>
    <property type="project" value="InterPro"/>
</dbReference>
<dbReference type="InterPro" id="IPR051398">
    <property type="entry name" value="Polysacch_Deacetylase"/>
</dbReference>
<comment type="caution">
    <text evidence="4">The sequence shown here is derived from an EMBL/GenBank/DDBJ whole genome shotgun (WGS) entry which is preliminary data.</text>
</comment>
<accession>A0A0F3KJZ0</accession>
<dbReference type="SUPFAM" id="SSF88713">
    <property type="entry name" value="Glycoside hydrolase/deacetylase"/>
    <property type="match status" value="1"/>
</dbReference>
<organism evidence="4 5">
    <name type="scientific">Luteibacter yeojuensis</name>
    <dbReference type="NCBI Taxonomy" id="345309"/>
    <lineage>
        <taxon>Bacteria</taxon>
        <taxon>Pseudomonadati</taxon>
        <taxon>Pseudomonadota</taxon>
        <taxon>Gammaproteobacteria</taxon>
        <taxon>Lysobacterales</taxon>
        <taxon>Rhodanobacteraceae</taxon>
        <taxon>Luteibacter</taxon>
    </lineage>
</organism>
<dbReference type="PATRIC" id="fig|345309.4.peg.2624"/>
<dbReference type="Proteomes" id="UP000033651">
    <property type="component" value="Unassembled WGS sequence"/>
</dbReference>
<dbReference type="PROSITE" id="PS51677">
    <property type="entry name" value="NODB"/>
    <property type="match status" value="1"/>
</dbReference>
<evidence type="ECO:0000256" key="2">
    <source>
        <dbReference type="ARBA" id="ARBA00022729"/>
    </source>
</evidence>
<dbReference type="AlphaFoldDB" id="A0A0F3KJZ0"/>
<dbReference type="PANTHER" id="PTHR34216">
    <property type="match status" value="1"/>
</dbReference>
<dbReference type="GO" id="GO:0016810">
    <property type="term" value="F:hydrolase activity, acting on carbon-nitrogen (but not peptide) bonds"/>
    <property type="evidence" value="ECO:0007669"/>
    <property type="project" value="InterPro"/>
</dbReference>
<gene>
    <name evidence="4" type="ORF">VI08_15100</name>
</gene>
<dbReference type="PANTHER" id="PTHR34216:SF3">
    <property type="entry name" value="POLY-BETA-1,6-N-ACETYL-D-GLUCOSAMINE N-DEACETYLASE"/>
    <property type="match status" value="1"/>
</dbReference>
<feature type="domain" description="NodB homology" evidence="3">
    <location>
        <begin position="104"/>
        <end position="369"/>
    </location>
</feature>
<name>A0A0F3KJZ0_9GAMM</name>
<dbReference type="EMBL" id="JZRB01000032">
    <property type="protein sequence ID" value="KJV30434.1"/>
    <property type="molecule type" value="Genomic_DNA"/>
</dbReference>
<evidence type="ECO:0000313" key="5">
    <source>
        <dbReference type="Proteomes" id="UP000033651"/>
    </source>
</evidence>
<proteinExistence type="predicted"/>
<reference evidence="4 5" key="1">
    <citation type="submission" date="2015-03" db="EMBL/GenBank/DDBJ databases">
        <title>Draft genome sequence of Luteibacter yeojuensis strain SU11.</title>
        <authorList>
            <person name="Sulaiman J."/>
            <person name="Priya K."/>
            <person name="Chan K.-G."/>
        </authorList>
    </citation>
    <scope>NUCLEOTIDE SEQUENCE [LARGE SCALE GENOMIC DNA]</scope>
    <source>
        <strain evidence="4 5">SU11</strain>
    </source>
</reference>
<protein>
    <submittedName>
        <fullName evidence="4">Polysaccharide deacetylase</fullName>
    </submittedName>
</protein>
<dbReference type="InterPro" id="IPR011330">
    <property type="entry name" value="Glyco_hydro/deAcase_b/a-brl"/>
</dbReference>
<evidence type="ECO:0000313" key="4">
    <source>
        <dbReference type="EMBL" id="KJV30434.1"/>
    </source>
</evidence>
<dbReference type="InterPro" id="IPR002509">
    <property type="entry name" value="NODB_dom"/>
</dbReference>
<evidence type="ECO:0000256" key="1">
    <source>
        <dbReference type="ARBA" id="ARBA00004613"/>
    </source>
</evidence>
<evidence type="ECO:0000259" key="3">
    <source>
        <dbReference type="PROSITE" id="PS51677"/>
    </source>
</evidence>